<proteinExistence type="predicted"/>
<comment type="caution">
    <text evidence="4">The sequence shown here is derived from an EMBL/GenBank/DDBJ whole genome shotgun (WGS) entry which is preliminary data.</text>
</comment>
<dbReference type="EMBL" id="JAJJMB010009842">
    <property type="protein sequence ID" value="KAI3912112.1"/>
    <property type="molecule type" value="Genomic_DNA"/>
</dbReference>
<dbReference type="Gene3D" id="4.10.280.10">
    <property type="entry name" value="Helix-loop-helix DNA-binding domain"/>
    <property type="match status" value="1"/>
</dbReference>
<dbReference type="InterPro" id="IPR015660">
    <property type="entry name" value="MASH1/Ascl1a-like"/>
</dbReference>
<dbReference type="PANTHER" id="PTHR13935:SF46">
    <property type="entry name" value="TRANSCRIPTION FACTOR BHLH167-RELATED"/>
    <property type="match status" value="1"/>
</dbReference>
<gene>
    <name evidence="4" type="ORF">MKW98_027953</name>
</gene>
<accession>A0AAD4SMG7</accession>
<keyword evidence="3" id="KW-0175">Coiled coil</keyword>
<evidence type="ECO:0000313" key="4">
    <source>
        <dbReference type="EMBL" id="KAI3912112.1"/>
    </source>
</evidence>
<keyword evidence="1" id="KW-0805">Transcription regulation</keyword>
<dbReference type="InterPro" id="IPR036638">
    <property type="entry name" value="HLH_DNA-bd_sf"/>
</dbReference>
<dbReference type="AlphaFoldDB" id="A0AAD4SMG7"/>
<evidence type="ECO:0000256" key="1">
    <source>
        <dbReference type="ARBA" id="ARBA00023015"/>
    </source>
</evidence>
<feature type="coiled-coil region" evidence="3">
    <location>
        <begin position="60"/>
        <end position="87"/>
    </location>
</feature>
<sequence length="203" mass="22811">MKTCSKSGTIDRKTIEKNRRIHMKALCFKLVSLVSPNSAAGIASHKNSSNKDICTQIDQLDNAACYIQKLKGRIDELQRRKQQLGMASIRNNTSQDTYVRHNIGDYPQDITSNVIIIAGNNLLNLPILEVRDFDATLEVVLITALNKNYMFYGVITLLEEEGAEVTHATFSVVNDKIFHTIHSQVTFGVETSRVCERLKQLIS</sequence>
<evidence type="ECO:0000313" key="5">
    <source>
        <dbReference type="Proteomes" id="UP001202328"/>
    </source>
</evidence>
<dbReference type="GO" id="GO:0000977">
    <property type="term" value="F:RNA polymerase II transcription regulatory region sequence-specific DNA binding"/>
    <property type="evidence" value="ECO:0007669"/>
    <property type="project" value="TreeGrafter"/>
</dbReference>
<keyword evidence="2" id="KW-0804">Transcription</keyword>
<evidence type="ECO:0000256" key="2">
    <source>
        <dbReference type="ARBA" id="ARBA00023163"/>
    </source>
</evidence>
<keyword evidence="5" id="KW-1185">Reference proteome</keyword>
<name>A0AAD4SMG7_9MAGN</name>
<dbReference type="SUPFAM" id="SSF47459">
    <property type="entry name" value="HLH, helix-loop-helix DNA-binding domain"/>
    <property type="match status" value="1"/>
</dbReference>
<protein>
    <recommendedName>
        <fullName evidence="6">BHLH domain-containing protein</fullName>
    </recommendedName>
</protein>
<dbReference type="GO" id="GO:0046983">
    <property type="term" value="F:protein dimerization activity"/>
    <property type="evidence" value="ECO:0007669"/>
    <property type="project" value="InterPro"/>
</dbReference>
<dbReference type="GO" id="GO:0000981">
    <property type="term" value="F:DNA-binding transcription factor activity, RNA polymerase II-specific"/>
    <property type="evidence" value="ECO:0007669"/>
    <property type="project" value="TreeGrafter"/>
</dbReference>
<evidence type="ECO:0008006" key="6">
    <source>
        <dbReference type="Google" id="ProtNLM"/>
    </source>
</evidence>
<evidence type="ECO:0000256" key="3">
    <source>
        <dbReference type="SAM" id="Coils"/>
    </source>
</evidence>
<dbReference type="GO" id="GO:0090575">
    <property type="term" value="C:RNA polymerase II transcription regulator complex"/>
    <property type="evidence" value="ECO:0007669"/>
    <property type="project" value="TreeGrafter"/>
</dbReference>
<dbReference type="PANTHER" id="PTHR13935">
    <property type="entry name" value="ACHAETE-SCUTE TRANSCRIPTION FACTOR-RELATED"/>
    <property type="match status" value="1"/>
</dbReference>
<reference evidence="4" key="1">
    <citation type="submission" date="2022-04" db="EMBL/GenBank/DDBJ databases">
        <title>A functionally conserved STORR gene fusion in Papaver species that diverged 16.8 million years ago.</title>
        <authorList>
            <person name="Catania T."/>
        </authorList>
    </citation>
    <scope>NUCLEOTIDE SEQUENCE</scope>
    <source>
        <strain evidence="4">S-188037</strain>
    </source>
</reference>
<organism evidence="4 5">
    <name type="scientific">Papaver atlanticum</name>
    <dbReference type="NCBI Taxonomy" id="357466"/>
    <lineage>
        <taxon>Eukaryota</taxon>
        <taxon>Viridiplantae</taxon>
        <taxon>Streptophyta</taxon>
        <taxon>Embryophyta</taxon>
        <taxon>Tracheophyta</taxon>
        <taxon>Spermatophyta</taxon>
        <taxon>Magnoliopsida</taxon>
        <taxon>Ranunculales</taxon>
        <taxon>Papaveraceae</taxon>
        <taxon>Papaveroideae</taxon>
        <taxon>Papaver</taxon>
    </lineage>
</organism>
<dbReference type="Proteomes" id="UP001202328">
    <property type="component" value="Unassembled WGS sequence"/>
</dbReference>